<reference evidence="4 5" key="1">
    <citation type="journal article" date="2023" name="Sci. Data">
        <title>Genome assembly of the Korean intertidal mud-creeper Batillaria attramentaria.</title>
        <authorList>
            <person name="Patra A.K."/>
            <person name="Ho P.T."/>
            <person name="Jun S."/>
            <person name="Lee S.J."/>
            <person name="Kim Y."/>
            <person name="Won Y.J."/>
        </authorList>
    </citation>
    <scope>NUCLEOTIDE SEQUENCE [LARGE SCALE GENOMIC DNA]</scope>
    <source>
        <strain evidence="4">Wonlab-2016</strain>
    </source>
</reference>
<dbReference type="Proteomes" id="UP001519460">
    <property type="component" value="Unassembled WGS sequence"/>
</dbReference>
<evidence type="ECO:0000313" key="5">
    <source>
        <dbReference type="Proteomes" id="UP001519460"/>
    </source>
</evidence>
<dbReference type="PANTHER" id="PTHR45672">
    <property type="entry name" value="PROTEIN DISULFIDE-ISOMERASE C17H9.14C-RELATED"/>
    <property type="match status" value="1"/>
</dbReference>
<feature type="region of interest" description="Disordered" evidence="2">
    <location>
        <begin position="330"/>
        <end position="352"/>
    </location>
</feature>
<dbReference type="CDD" id="cd02961">
    <property type="entry name" value="PDI_a_family"/>
    <property type="match status" value="1"/>
</dbReference>
<dbReference type="AlphaFoldDB" id="A0ABD0JU10"/>
<dbReference type="InterPro" id="IPR051063">
    <property type="entry name" value="PDI"/>
</dbReference>
<dbReference type="InterPro" id="IPR013766">
    <property type="entry name" value="Thioredoxin_domain"/>
</dbReference>
<keyword evidence="5" id="KW-1185">Reference proteome</keyword>
<organism evidence="4 5">
    <name type="scientific">Batillaria attramentaria</name>
    <dbReference type="NCBI Taxonomy" id="370345"/>
    <lineage>
        <taxon>Eukaryota</taxon>
        <taxon>Metazoa</taxon>
        <taxon>Spiralia</taxon>
        <taxon>Lophotrochozoa</taxon>
        <taxon>Mollusca</taxon>
        <taxon>Gastropoda</taxon>
        <taxon>Caenogastropoda</taxon>
        <taxon>Sorbeoconcha</taxon>
        <taxon>Cerithioidea</taxon>
        <taxon>Batillariidae</taxon>
        <taxon>Batillaria</taxon>
    </lineage>
</organism>
<sequence>CGHCKKMKPGYTEAAQLVKDQEIPGALAAVDATKARKLAEEYKIKGFPTLKYFKDGELAFEVNEREKDKIIDFIKDPKEPPPPPAPEPSWEEVESDVVHLNEENFKATLKKRKHALIMFYAPWCGHCKKAKPEFMAAAAKFKGDGKVMFGAVDCTTQQGICSAHDVTGYPTFIYFNYFNKNSQKYMGGREENDFVNFMRDPLSPSPAPPQAAPQPNQAQPGDDWAEVEGRENVAYLTSANFDAFLQEQPSVLVMFYAPWCGHCKKMKPAFGEAATKVKESGLGVLAAVDATVETALGERFEVRGYPSLKYFKNGKLAFDYKSGRSTDSLVDFMKDPKEPPPPPPPESDPWVKEKSDVNHLTDKTFNDFIAANPRTLVMFYAPWCGHCKRMKPAYTAAAARLKTEVPDAKLAALDAVMYKDFASTYKVRGFPTIQYFENGKYKSEYSGDRSEDDLVNFFKGPSGSTKDSESVLYLTQWVPALSGDNFTATLGGRTTGLVFFYTNQCPKCGKYWPEFAAAGKALTDRAKNIMATVNCDTYAELCQGEGVRKYPSFAFYSGSKRLEEYKGAASSSEFLSAMERMSGAKKDEL</sequence>
<feature type="non-terminal residue" evidence="4">
    <location>
        <position position="1"/>
    </location>
</feature>
<feature type="domain" description="Thioredoxin" evidence="3">
    <location>
        <begin position="342"/>
        <end position="463"/>
    </location>
</feature>
<dbReference type="EMBL" id="JACVVK020000323">
    <property type="protein sequence ID" value="KAK7478534.1"/>
    <property type="molecule type" value="Genomic_DNA"/>
</dbReference>
<dbReference type="InterPro" id="IPR046374">
    <property type="entry name" value="PDI_a_PDIR"/>
</dbReference>
<dbReference type="PROSITE" id="PS00194">
    <property type="entry name" value="THIOREDOXIN_1"/>
    <property type="match status" value="2"/>
</dbReference>
<dbReference type="SUPFAM" id="SSF52833">
    <property type="entry name" value="Thioredoxin-like"/>
    <property type="match status" value="5"/>
</dbReference>
<dbReference type="PANTHER" id="PTHR45672:SF2">
    <property type="entry name" value="PROTEIN DISULFIDE-ISOMERASE A5"/>
    <property type="match status" value="1"/>
</dbReference>
<dbReference type="Gene3D" id="3.40.30.10">
    <property type="entry name" value="Glutaredoxin"/>
    <property type="match status" value="5"/>
</dbReference>
<proteinExistence type="inferred from homology"/>
<dbReference type="PROSITE" id="PS51352">
    <property type="entry name" value="THIOREDOXIN_2"/>
    <property type="match status" value="4"/>
</dbReference>
<evidence type="ECO:0000259" key="3">
    <source>
        <dbReference type="PROSITE" id="PS51352"/>
    </source>
</evidence>
<feature type="domain" description="Thioredoxin" evidence="3">
    <location>
        <begin position="201"/>
        <end position="338"/>
    </location>
</feature>
<evidence type="ECO:0000313" key="4">
    <source>
        <dbReference type="EMBL" id="KAK7478534.1"/>
    </source>
</evidence>
<comment type="similarity">
    <text evidence="1">Belongs to the protein disulfide isomerase family.</text>
</comment>
<feature type="region of interest" description="Disordered" evidence="2">
    <location>
        <begin position="198"/>
        <end position="223"/>
    </location>
</feature>
<dbReference type="Pfam" id="PF00085">
    <property type="entry name" value="Thioredoxin"/>
    <property type="match status" value="5"/>
</dbReference>
<evidence type="ECO:0000256" key="2">
    <source>
        <dbReference type="SAM" id="MobiDB-lite"/>
    </source>
</evidence>
<dbReference type="InterPro" id="IPR017937">
    <property type="entry name" value="Thioredoxin_CS"/>
</dbReference>
<dbReference type="CDD" id="cd02997">
    <property type="entry name" value="PDI_a_PDIR"/>
    <property type="match status" value="2"/>
</dbReference>
<dbReference type="InterPro" id="IPR036249">
    <property type="entry name" value="Thioredoxin-like_sf"/>
</dbReference>
<feature type="domain" description="Thioredoxin" evidence="3">
    <location>
        <begin position="79"/>
        <end position="199"/>
    </location>
</feature>
<comment type="caution">
    <text evidence="4">The sequence shown here is derived from an EMBL/GenBank/DDBJ whole genome shotgun (WGS) entry which is preliminary data.</text>
</comment>
<protein>
    <recommendedName>
        <fullName evidence="3">Thioredoxin domain-containing protein</fullName>
    </recommendedName>
</protein>
<accession>A0ABD0JU10</accession>
<feature type="domain" description="Thioredoxin" evidence="3">
    <location>
        <begin position="465"/>
        <end position="583"/>
    </location>
</feature>
<gene>
    <name evidence="4" type="ORF">BaRGS_00030206</name>
</gene>
<name>A0ABD0JU10_9CAEN</name>
<evidence type="ECO:0000256" key="1">
    <source>
        <dbReference type="ARBA" id="ARBA00006347"/>
    </source>
</evidence>
<dbReference type="PRINTS" id="PR00421">
    <property type="entry name" value="THIOREDOXIN"/>
</dbReference>
<feature type="compositionally biased region" description="Pro residues" evidence="2">
    <location>
        <begin position="203"/>
        <end position="212"/>
    </location>
</feature>